<keyword evidence="13" id="KW-1185">Reference proteome</keyword>
<dbReference type="FunFam" id="2.60.40.420:FF:000010">
    <property type="entry name" value="Early nodulin-like protein 1"/>
    <property type="match status" value="1"/>
</dbReference>
<evidence type="ECO:0000313" key="13">
    <source>
        <dbReference type="Proteomes" id="UP001634393"/>
    </source>
</evidence>
<name>A0ABD3RPL4_9LAMI</name>
<organism evidence="12 13">
    <name type="scientific">Penstemon smallii</name>
    <dbReference type="NCBI Taxonomy" id="265156"/>
    <lineage>
        <taxon>Eukaryota</taxon>
        <taxon>Viridiplantae</taxon>
        <taxon>Streptophyta</taxon>
        <taxon>Embryophyta</taxon>
        <taxon>Tracheophyta</taxon>
        <taxon>Spermatophyta</taxon>
        <taxon>Magnoliopsida</taxon>
        <taxon>eudicotyledons</taxon>
        <taxon>Gunneridae</taxon>
        <taxon>Pentapetalae</taxon>
        <taxon>asterids</taxon>
        <taxon>lamiids</taxon>
        <taxon>Lamiales</taxon>
        <taxon>Plantaginaceae</taxon>
        <taxon>Cheloneae</taxon>
        <taxon>Penstemon</taxon>
    </lineage>
</organism>
<keyword evidence="3" id="KW-0336">GPI-anchor</keyword>
<comment type="caution">
    <text evidence="12">The sequence shown here is derived from an EMBL/GenBank/DDBJ whole genome shotgun (WGS) entry which is preliminary data.</text>
</comment>
<dbReference type="PANTHER" id="PTHR33021:SF49">
    <property type="entry name" value="EARLY NODULIN-LIKE PROTEIN 21"/>
    <property type="match status" value="1"/>
</dbReference>
<reference evidence="12 13" key="1">
    <citation type="submission" date="2024-12" db="EMBL/GenBank/DDBJ databases">
        <title>The unique morphological basis and parallel evolutionary history of personate flowers in Penstemon.</title>
        <authorList>
            <person name="Depatie T.H."/>
            <person name="Wessinger C.A."/>
        </authorList>
    </citation>
    <scope>NUCLEOTIDE SEQUENCE [LARGE SCALE GENOMIC DNA]</scope>
    <source>
        <strain evidence="12">WTNN_2</strain>
        <tissue evidence="12">Leaf</tissue>
    </source>
</reference>
<dbReference type="Pfam" id="PF02298">
    <property type="entry name" value="Cu_bind_like"/>
    <property type="match status" value="1"/>
</dbReference>
<dbReference type="SUPFAM" id="SSF49503">
    <property type="entry name" value="Cupredoxins"/>
    <property type="match status" value="1"/>
</dbReference>
<evidence type="ECO:0000259" key="11">
    <source>
        <dbReference type="PROSITE" id="PS51485"/>
    </source>
</evidence>
<dbReference type="GO" id="GO:0005886">
    <property type="term" value="C:plasma membrane"/>
    <property type="evidence" value="ECO:0007669"/>
    <property type="project" value="UniProtKB-SubCell"/>
</dbReference>
<accession>A0ABD3RPL4</accession>
<evidence type="ECO:0000256" key="6">
    <source>
        <dbReference type="ARBA" id="ARBA00023157"/>
    </source>
</evidence>
<dbReference type="InterPro" id="IPR008972">
    <property type="entry name" value="Cupredoxin"/>
</dbReference>
<keyword evidence="4 10" id="KW-0732">Signal</keyword>
<keyword evidence="2" id="KW-1003">Cell membrane</keyword>
<dbReference type="Proteomes" id="UP001634393">
    <property type="component" value="Unassembled WGS sequence"/>
</dbReference>
<dbReference type="AlphaFoldDB" id="A0ABD3RPL4"/>
<keyword evidence="8" id="KW-0449">Lipoprotein</keyword>
<protein>
    <recommendedName>
        <fullName evidence="11">Phytocyanin domain-containing protein</fullName>
    </recommendedName>
</protein>
<evidence type="ECO:0000256" key="8">
    <source>
        <dbReference type="ARBA" id="ARBA00023288"/>
    </source>
</evidence>
<evidence type="ECO:0000256" key="10">
    <source>
        <dbReference type="SAM" id="SignalP"/>
    </source>
</evidence>
<evidence type="ECO:0000256" key="3">
    <source>
        <dbReference type="ARBA" id="ARBA00022622"/>
    </source>
</evidence>
<feature type="chain" id="PRO_5044742086" description="Phytocyanin domain-containing protein" evidence="10">
    <location>
        <begin position="24"/>
        <end position="168"/>
    </location>
</feature>
<keyword evidence="6" id="KW-1015">Disulfide bond</keyword>
<dbReference type="InterPro" id="IPR003245">
    <property type="entry name" value="Phytocyanin_dom"/>
</dbReference>
<evidence type="ECO:0000256" key="5">
    <source>
        <dbReference type="ARBA" id="ARBA00023136"/>
    </source>
</evidence>
<proteinExistence type="inferred from homology"/>
<evidence type="ECO:0000313" key="12">
    <source>
        <dbReference type="EMBL" id="KAL3813846.1"/>
    </source>
</evidence>
<dbReference type="PANTHER" id="PTHR33021">
    <property type="entry name" value="BLUE COPPER PROTEIN"/>
    <property type="match status" value="1"/>
</dbReference>
<dbReference type="PROSITE" id="PS51485">
    <property type="entry name" value="PHYTOCYANIN"/>
    <property type="match status" value="1"/>
</dbReference>
<evidence type="ECO:0000256" key="4">
    <source>
        <dbReference type="ARBA" id="ARBA00022729"/>
    </source>
</evidence>
<evidence type="ECO:0000256" key="7">
    <source>
        <dbReference type="ARBA" id="ARBA00023180"/>
    </source>
</evidence>
<gene>
    <name evidence="12" type="ORF">ACJIZ3_015114</name>
</gene>
<dbReference type="GO" id="GO:0098552">
    <property type="term" value="C:side of membrane"/>
    <property type="evidence" value="ECO:0007669"/>
    <property type="project" value="UniProtKB-KW"/>
</dbReference>
<dbReference type="CDD" id="cd11019">
    <property type="entry name" value="OsENODL1_like"/>
    <property type="match status" value="1"/>
</dbReference>
<evidence type="ECO:0000256" key="1">
    <source>
        <dbReference type="ARBA" id="ARBA00004609"/>
    </source>
</evidence>
<dbReference type="Gene3D" id="2.60.40.420">
    <property type="entry name" value="Cupredoxins - blue copper proteins"/>
    <property type="match status" value="1"/>
</dbReference>
<comment type="subcellular location">
    <subcellularLocation>
        <location evidence="1">Cell membrane</location>
        <topology evidence="1">Lipid-anchor</topology>
        <topology evidence="1">GPI-anchor</topology>
    </subcellularLocation>
</comment>
<evidence type="ECO:0000256" key="2">
    <source>
        <dbReference type="ARBA" id="ARBA00022475"/>
    </source>
</evidence>
<dbReference type="EMBL" id="JBJXBP010000008">
    <property type="protein sequence ID" value="KAL3813846.1"/>
    <property type="molecule type" value="Genomic_DNA"/>
</dbReference>
<dbReference type="InterPro" id="IPR039391">
    <property type="entry name" value="Phytocyanin-like"/>
</dbReference>
<evidence type="ECO:0000256" key="9">
    <source>
        <dbReference type="ARBA" id="ARBA00035011"/>
    </source>
</evidence>
<keyword evidence="5" id="KW-0472">Membrane</keyword>
<sequence>MASTTRFLLVLTMVLCIFKCVSCIEFQVGERAGWIVPPANNSKIYNEWASQKRFRVGDTICFKYKKDSVMEVNKTNYDECNSDRPNYFSNTGNTIYTLDRSGFFYFISGATGHCEKGQRMIIWVIEQEGNSAAAGSGGTSDASINSAMVSYGVVFIMVAFQFVYQQYV</sequence>
<feature type="domain" description="Phytocyanin" evidence="11">
    <location>
        <begin position="24"/>
        <end position="126"/>
    </location>
</feature>
<feature type="signal peptide" evidence="10">
    <location>
        <begin position="1"/>
        <end position="23"/>
    </location>
</feature>
<dbReference type="InterPro" id="IPR041846">
    <property type="entry name" value="ENL_dom"/>
</dbReference>
<keyword evidence="7" id="KW-0325">Glycoprotein</keyword>
<comment type="similarity">
    <text evidence="9">Belongs to the early nodulin-like (ENODL) family.</text>
</comment>